<dbReference type="EMBL" id="JBBKZT010000018">
    <property type="protein sequence ID" value="MEJ8850951.1"/>
    <property type="molecule type" value="Genomic_DNA"/>
</dbReference>
<reference evidence="3 4" key="1">
    <citation type="submission" date="2024-03" db="EMBL/GenBank/DDBJ databases">
        <title>Novel species of the genus Variovorax.</title>
        <authorList>
            <person name="Liu Q."/>
            <person name="Xin Y.-H."/>
        </authorList>
    </citation>
    <scope>NUCLEOTIDE SEQUENCE [LARGE SCALE GENOMIC DNA]</scope>
    <source>
        <strain evidence="3 4">KACC 18900</strain>
    </source>
</reference>
<protein>
    <submittedName>
        <fullName evidence="3">Phospholipase D family protein</fullName>
    </submittedName>
</protein>
<organism evidence="3 4">
    <name type="scientific">Variovorax rhizosphaerae</name>
    <dbReference type="NCBI Taxonomy" id="1836200"/>
    <lineage>
        <taxon>Bacteria</taxon>
        <taxon>Pseudomonadati</taxon>
        <taxon>Pseudomonadota</taxon>
        <taxon>Betaproteobacteria</taxon>
        <taxon>Burkholderiales</taxon>
        <taxon>Comamonadaceae</taxon>
        <taxon>Variovorax</taxon>
    </lineage>
</organism>
<evidence type="ECO:0000256" key="1">
    <source>
        <dbReference type="SAM" id="SignalP"/>
    </source>
</evidence>
<feature type="chain" id="PRO_5045098455" evidence="1">
    <location>
        <begin position="23"/>
        <end position="524"/>
    </location>
</feature>
<dbReference type="PANTHER" id="PTHR21248:SF12">
    <property type="entry name" value="CARDIOLIPIN SYNTHASE C"/>
    <property type="match status" value="1"/>
</dbReference>
<dbReference type="Gene3D" id="3.30.870.10">
    <property type="entry name" value="Endonuclease Chain A"/>
    <property type="match status" value="2"/>
</dbReference>
<accession>A0ABU8WTW2</accession>
<keyword evidence="1" id="KW-0732">Signal</keyword>
<dbReference type="InterPro" id="IPR025202">
    <property type="entry name" value="PLD-like_dom"/>
</dbReference>
<dbReference type="Proteomes" id="UP001385892">
    <property type="component" value="Unassembled WGS sequence"/>
</dbReference>
<keyword evidence="4" id="KW-1185">Reference proteome</keyword>
<evidence type="ECO:0000313" key="4">
    <source>
        <dbReference type="Proteomes" id="UP001385892"/>
    </source>
</evidence>
<dbReference type="InterPro" id="IPR001736">
    <property type="entry name" value="PLipase_D/transphosphatidylase"/>
</dbReference>
<feature type="signal peptide" evidence="1">
    <location>
        <begin position="1"/>
        <end position="22"/>
    </location>
</feature>
<dbReference type="Pfam" id="PF13091">
    <property type="entry name" value="PLDc_2"/>
    <property type="match status" value="2"/>
</dbReference>
<feature type="domain" description="PLD phosphodiesterase" evidence="2">
    <location>
        <begin position="168"/>
        <end position="195"/>
    </location>
</feature>
<evidence type="ECO:0000259" key="2">
    <source>
        <dbReference type="PROSITE" id="PS50035"/>
    </source>
</evidence>
<sequence length="524" mass="57431">MTLKPLFLAALASLLALLQGCASLPPVVDRTPVTAIPASSQDGLGRIAALSVPAGKSSGFRPLPLSAWSMDARLALVRKARTSLDIQYYLLQNDLSGHALVRAVRDAALRGVRVRLLVDDLYTDNNERLLAALAAYPNVEVRLFNPFPTGRAWQLTRWILAAGDFSRLNHRMHNKLLIADGAFAIAGGRNIADEYFFSSKGGNFVDFDLLVAGEAVPRLAGIFDSYWNSPRVFPLHSVEPRRKEPAALRADFEQLTADAVSAFPSPPPDARDLLGYLPLSADLQRPPLKLLYGAIDAFADDPEKVSGRAARGDDETTVMSRVIRTIGEAKAEVVLGSPYFIPGKLGMEGMRDALNHEVRVEVMTNSMASNDEPFTSAAYARYRVDMLKMGVDLFEVDSSQLKNDSLISAALHASIGRSHSKLIVVDRQTTFVGSMNLDLRSSRINTELGMLVYSPELAEQVLTLADRVRDTGSYRLRLKQPGDKVQWIGVENGVEKVFDKEPGVGWGTRLQLLLLFPFVSESLL</sequence>
<dbReference type="SMART" id="SM00155">
    <property type="entry name" value="PLDc"/>
    <property type="match status" value="2"/>
</dbReference>
<dbReference type="PANTHER" id="PTHR21248">
    <property type="entry name" value="CARDIOLIPIN SYNTHASE"/>
    <property type="match status" value="1"/>
</dbReference>
<name>A0ABU8WTW2_9BURK</name>
<dbReference type="CDD" id="cd09113">
    <property type="entry name" value="PLDc_ymdC_like_2"/>
    <property type="match status" value="1"/>
</dbReference>
<dbReference type="PROSITE" id="PS50035">
    <property type="entry name" value="PLD"/>
    <property type="match status" value="2"/>
</dbReference>
<dbReference type="RefSeq" id="WP_340346442.1">
    <property type="nucleotide sequence ID" value="NZ_JBBKZT010000018.1"/>
</dbReference>
<proteinExistence type="predicted"/>
<feature type="domain" description="PLD phosphodiesterase" evidence="2">
    <location>
        <begin position="414"/>
        <end position="441"/>
    </location>
</feature>
<dbReference type="SUPFAM" id="SSF56024">
    <property type="entry name" value="Phospholipase D/nuclease"/>
    <property type="match status" value="2"/>
</dbReference>
<gene>
    <name evidence="3" type="ORF">WKW82_30220</name>
</gene>
<evidence type="ECO:0000313" key="3">
    <source>
        <dbReference type="EMBL" id="MEJ8850951.1"/>
    </source>
</evidence>
<dbReference type="CDD" id="cd09111">
    <property type="entry name" value="PLDc_ymdC_like_1"/>
    <property type="match status" value="1"/>
</dbReference>
<dbReference type="PROSITE" id="PS51257">
    <property type="entry name" value="PROKAR_LIPOPROTEIN"/>
    <property type="match status" value="1"/>
</dbReference>
<comment type="caution">
    <text evidence="3">The sequence shown here is derived from an EMBL/GenBank/DDBJ whole genome shotgun (WGS) entry which is preliminary data.</text>
</comment>